<evidence type="ECO:0000313" key="3">
    <source>
        <dbReference type="Proteomes" id="UP000266934"/>
    </source>
</evidence>
<dbReference type="PANTHER" id="PTHR30383:SF24">
    <property type="entry name" value="THIOESTERASE 1_PROTEASE 1_LYSOPHOSPHOLIPASE L1"/>
    <property type="match status" value="1"/>
</dbReference>
<protein>
    <recommendedName>
        <fullName evidence="1">SGNH hydrolase-type esterase domain-containing protein</fullName>
    </recommendedName>
</protein>
<dbReference type="CDD" id="cd01822">
    <property type="entry name" value="Lysophospholipase_L1_like"/>
    <property type="match status" value="1"/>
</dbReference>
<dbReference type="InterPro" id="IPR013830">
    <property type="entry name" value="SGNH_hydro"/>
</dbReference>
<dbReference type="Proteomes" id="UP000266934">
    <property type="component" value="Chromosome"/>
</dbReference>
<dbReference type="PROSITE" id="PS01098">
    <property type="entry name" value="LIPASE_GDSL_SER"/>
    <property type="match status" value="1"/>
</dbReference>
<evidence type="ECO:0000313" key="2">
    <source>
        <dbReference type="EMBL" id="BBF94663.1"/>
    </source>
</evidence>
<dbReference type="GO" id="GO:0006629">
    <property type="term" value="P:lipid metabolic process"/>
    <property type="evidence" value="ECO:0007669"/>
    <property type="project" value="InterPro"/>
</dbReference>
<proteinExistence type="predicted"/>
<accession>A0A348G530</accession>
<keyword evidence="3" id="KW-1185">Reference proteome</keyword>
<dbReference type="PANTHER" id="PTHR30383">
    <property type="entry name" value="THIOESTERASE 1/PROTEASE 1/LYSOPHOSPHOLIPASE L1"/>
    <property type="match status" value="1"/>
</dbReference>
<dbReference type="KEGG" id="blag:BLTE_33480"/>
<feature type="domain" description="SGNH hydrolase-type esterase" evidence="1">
    <location>
        <begin position="72"/>
        <end position="230"/>
    </location>
</feature>
<dbReference type="InterPro" id="IPR008265">
    <property type="entry name" value="Lipase_GDSL_AS"/>
</dbReference>
<dbReference type="Gene3D" id="3.40.50.1110">
    <property type="entry name" value="SGNH hydrolase"/>
    <property type="match status" value="1"/>
</dbReference>
<dbReference type="EMBL" id="AP018907">
    <property type="protein sequence ID" value="BBF94663.1"/>
    <property type="molecule type" value="Genomic_DNA"/>
</dbReference>
<dbReference type="Pfam" id="PF13472">
    <property type="entry name" value="Lipase_GDSL_2"/>
    <property type="match status" value="1"/>
</dbReference>
<organism evidence="2 3">
    <name type="scientific">Blastochloris tepida</name>
    <dbReference type="NCBI Taxonomy" id="2233851"/>
    <lineage>
        <taxon>Bacteria</taxon>
        <taxon>Pseudomonadati</taxon>
        <taxon>Pseudomonadota</taxon>
        <taxon>Alphaproteobacteria</taxon>
        <taxon>Hyphomicrobiales</taxon>
        <taxon>Blastochloridaceae</taxon>
        <taxon>Blastochloris</taxon>
    </lineage>
</organism>
<evidence type="ECO:0000259" key="1">
    <source>
        <dbReference type="Pfam" id="PF13472"/>
    </source>
</evidence>
<dbReference type="InterPro" id="IPR036514">
    <property type="entry name" value="SGNH_hydro_sf"/>
</dbReference>
<dbReference type="AlphaFoldDB" id="A0A348G530"/>
<reference evidence="2 3" key="1">
    <citation type="submission" date="2018-08" db="EMBL/GenBank/DDBJ databases">
        <title>Complete genome sequencing of Blastochloris tepida GI.</title>
        <authorList>
            <person name="Tsukatani Y."/>
            <person name="Mori H."/>
        </authorList>
    </citation>
    <scope>NUCLEOTIDE SEQUENCE [LARGE SCALE GENOMIC DNA]</scope>
    <source>
        <strain evidence="2 3">GI</strain>
    </source>
</reference>
<dbReference type="InterPro" id="IPR051532">
    <property type="entry name" value="Ester_Hydrolysis_Enzymes"/>
</dbReference>
<dbReference type="GO" id="GO:0004622">
    <property type="term" value="F:phosphatidylcholine lysophospholipase activity"/>
    <property type="evidence" value="ECO:0007669"/>
    <property type="project" value="TreeGrafter"/>
</dbReference>
<name>A0A348G530_9HYPH</name>
<gene>
    <name evidence="2" type="ORF">BLTE_33480</name>
</gene>
<sequence>MVAIEVFVMPIRFRAGARPAPAQYGKLAAPHQHRPDVARRALLIGLGAAAMAAIAFPPHSATAEDRPIRLVALGDSLTAGYGLPADAALPAQLQARLQARGHKVVIANAGVSGDTASGGLERLDWSIGDDTEGVIVALGANDALRGIDPAVTRKALDTILTRLEAKGLPVLLAGMYAPRNMGETYARAFDAIYPDLARQHGAVLYPFLLEGVAGDAKRNLGDGIHPTAEGVGLIAERMVPAAEALIARIRAKRGAATETPAPVRG</sequence>
<dbReference type="SUPFAM" id="SSF52266">
    <property type="entry name" value="SGNH hydrolase"/>
    <property type="match status" value="1"/>
</dbReference>